<feature type="region of interest" description="Disordered" evidence="1">
    <location>
        <begin position="103"/>
        <end position="293"/>
    </location>
</feature>
<organism evidence="2">
    <name type="scientific">Homalodisca liturata</name>
    <dbReference type="NCBI Taxonomy" id="320908"/>
    <lineage>
        <taxon>Eukaryota</taxon>
        <taxon>Metazoa</taxon>
        <taxon>Ecdysozoa</taxon>
        <taxon>Arthropoda</taxon>
        <taxon>Hexapoda</taxon>
        <taxon>Insecta</taxon>
        <taxon>Pterygota</taxon>
        <taxon>Neoptera</taxon>
        <taxon>Paraneoptera</taxon>
        <taxon>Hemiptera</taxon>
        <taxon>Auchenorrhyncha</taxon>
        <taxon>Membracoidea</taxon>
        <taxon>Cicadellidae</taxon>
        <taxon>Cicadellinae</taxon>
        <taxon>Proconiini</taxon>
        <taxon>Homalodisca</taxon>
    </lineage>
</organism>
<protein>
    <submittedName>
        <fullName evidence="2">Uncharacterized protein</fullName>
    </submittedName>
</protein>
<feature type="compositionally biased region" description="Low complexity" evidence="1">
    <location>
        <begin position="188"/>
        <end position="212"/>
    </location>
</feature>
<feature type="non-terminal residue" evidence="2">
    <location>
        <position position="293"/>
    </location>
</feature>
<evidence type="ECO:0000313" key="2">
    <source>
        <dbReference type="EMBL" id="JAT06485.1"/>
    </source>
</evidence>
<gene>
    <name evidence="2" type="ORF">g.26449</name>
</gene>
<proteinExistence type="predicted"/>
<name>A0A1B6K4Z9_9HEMI</name>
<dbReference type="AlphaFoldDB" id="A0A1B6K4Z9"/>
<feature type="compositionally biased region" description="Low complexity" evidence="1">
    <location>
        <begin position="263"/>
        <end position="275"/>
    </location>
</feature>
<sequence length="293" mass="32624">SLDQVSLQENTSMYAKISKQNINLPKNRLTSQNTFVNNLGSKEKKTTNSAKIHNNPETSILSERGKSNSKANFEIQSVPFKINKNEIDVYEMNTRLSKMFSKKKLSKNLTKSQSRSSNVNRPSSDVGVSGRKSLTLKTSKKRQSRSSIKPMTLKKSSSKFSLTSLSNVVSKAKKKLQHKPTKEHSLHTTSDSDIQSQTSDVGVLGRKSITSKTSKKRQSRSSIKPMTLKKSPSKFSLRSLSNVVSKAKKKLQHKPTKEHSLHTTSDSDIQSQTSDVGVLGRKSITSKTSKKRQ</sequence>
<reference evidence="2" key="1">
    <citation type="submission" date="2015-11" db="EMBL/GenBank/DDBJ databases">
        <title>De novo transcriptome assembly of four potential Pierce s Disease insect vectors from Arizona vineyards.</title>
        <authorList>
            <person name="Tassone E.E."/>
        </authorList>
    </citation>
    <scope>NUCLEOTIDE SEQUENCE</scope>
</reference>
<feature type="compositionally biased region" description="Polar residues" evidence="1">
    <location>
        <begin position="233"/>
        <end position="244"/>
    </location>
</feature>
<accession>A0A1B6K4Z9</accession>
<feature type="non-terminal residue" evidence="2">
    <location>
        <position position="1"/>
    </location>
</feature>
<dbReference type="EMBL" id="GECU01001222">
    <property type="protein sequence ID" value="JAT06485.1"/>
    <property type="molecule type" value="Transcribed_RNA"/>
</dbReference>
<feature type="compositionally biased region" description="Low complexity" evidence="1">
    <location>
        <begin position="153"/>
        <end position="166"/>
    </location>
</feature>
<evidence type="ECO:0000256" key="1">
    <source>
        <dbReference type="SAM" id="MobiDB-lite"/>
    </source>
</evidence>